<accession>A0AAD9JCC4</accession>
<name>A0AAD9JCC4_9ANNE</name>
<dbReference type="SUPFAM" id="SSF54211">
    <property type="entry name" value="Ribosomal protein S5 domain 2-like"/>
    <property type="match status" value="1"/>
</dbReference>
<evidence type="ECO:0000256" key="4">
    <source>
        <dbReference type="ARBA" id="ARBA00022491"/>
    </source>
</evidence>
<dbReference type="Pfam" id="PF05773">
    <property type="entry name" value="RWD"/>
    <property type="match status" value="1"/>
</dbReference>
<gene>
    <name evidence="9" type="ORF">LSH36_442g03140</name>
</gene>
<dbReference type="PROSITE" id="PS50908">
    <property type="entry name" value="RWD"/>
    <property type="match status" value="1"/>
</dbReference>
<evidence type="ECO:0000313" key="9">
    <source>
        <dbReference type="EMBL" id="KAK2149690.1"/>
    </source>
</evidence>
<dbReference type="PANTHER" id="PTHR16301">
    <property type="entry name" value="IMPACT-RELATED"/>
    <property type="match status" value="1"/>
</dbReference>
<keyword evidence="10" id="KW-1185">Reference proteome</keyword>
<feature type="compositionally biased region" description="Polar residues" evidence="7">
    <location>
        <begin position="117"/>
        <end position="140"/>
    </location>
</feature>
<evidence type="ECO:0000256" key="7">
    <source>
        <dbReference type="SAM" id="MobiDB-lite"/>
    </source>
</evidence>
<comment type="caution">
    <text evidence="9">The sequence shown here is derived from an EMBL/GenBank/DDBJ whole genome shotgun (WGS) entry which is preliminary data.</text>
</comment>
<sequence length="319" mass="36182">MADDNLDNIERQIDEIEALSSIYGDKCRVIDEASRIYTIEICDNDDKPKLKLTLQIQFPDNYPGEAPPQYELSTPWLRGPERQALCSDLENIYLKNCGESIVFLWAEHLREFLTSYKSKPSSKDNSLTHTEGSPSSPEQKVSSEEEEKFDSSLSTVMAACSVVPDAGDGANIQCPEIHHGEIFKDRKSTFQAHLAKVTHPKQIDLVMESHLQNKKYAEATHNIQAYRIMTEKNGRPITYQGCHDDGEIHAGSRMLHLLQIIDATNVHVIVTRWYGGIHLGPDRFKHINNLTREILLEHGFIKSKEEKKGPKSSKKGRRS</sequence>
<dbReference type="CDD" id="cd23821">
    <property type="entry name" value="RWD_IMPACT"/>
    <property type="match status" value="1"/>
</dbReference>
<evidence type="ECO:0000256" key="1">
    <source>
        <dbReference type="ARBA" id="ARBA00004496"/>
    </source>
</evidence>
<dbReference type="InterPro" id="IPR016135">
    <property type="entry name" value="UBQ-conjugating_enzyme/RWD"/>
</dbReference>
<dbReference type="InterPro" id="IPR023582">
    <property type="entry name" value="Impact"/>
</dbReference>
<dbReference type="SMART" id="SM00591">
    <property type="entry name" value="RWD"/>
    <property type="match status" value="1"/>
</dbReference>
<evidence type="ECO:0000313" key="10">
    <source>
        <dbReference type="Proteomes" id="UP001208570"/>
    </source>
</evidence>
<reference evidence="9" key="1">
    <citation type="journal article" date="2023" name="Mol. Biol. Evol.">
        <title>Third-Generation Sequencing Reveals the Adaptive Role of the Epigenome in Three Deep-Sea Polychaetes.</title>
        <authorList>
            <person name="Perez M."/>
            <person name="Aroh O."/>
            <person name="Sun Y."/>
            <person name="Lan Y."/>
            <person name="Juniper S.K."/>
            <person name="Young C.R."/>
            <person name="Angers B."/>
            <person name="Qian P.Y."/>
        </authorList>
    </citation>
    <scope>NUCLEOTIDE SEQUENCE</scope>
    <source>
        <strain evidence="9">P08H-3</strain>
    </source>
</reference>
<dbReference type="PANTHER" id="PTHR16301:SF25">
    <property type="entry name" value="PROTEIN IMPACT"/>
    <property type="match status" value="1"/>
</dbReference>
<proteinExistence type="inferred from homology"/>
<dbReference type="SUPFAM" id="SSF54495">
    <property type="entry name" value="UBC-like"/>
    <property type="match status" value="1"/>
</dbReference>
<evidence type="ECO:0000256" key="5">
    <source>
        <dbReference type="ARBA" id="ARBA00022845"/>
    </source>
</evidence>
<evidence type="ECO:0000256" key="2">
    <source>
        <dbReference type="ARBA" id="ARBA00007665"/>
    </source>
</evidence>
<dbReference type="Gene3D" id="3.10.110.10">
    <property type="entry name" value="Ubiquitin Conjugating Enzyme"/>
    <property type="match status" value="1"/>
</dbReference>
<protein>
    <recommendedName>
        <fullName evidence="8">RWD domain-containing protein</fullName>
    </recommendedName>
</protein>
<keyword evidence="6" id="KW-0346">Stress response</keyword>
<comment type="subcellular location">
    <subcellularLocation>
        <location evidence="1">Cytoplasm</location>
    </subcellularLocation>
</comment>
<dbReference type="InterPro" id="IPR036956">
    <property type="entry name" value="Impact_N_sf"/>
</dbReference>
<evidence type="ECO:0000256" key="6">
    <source>
        <dbReference type="ARBA" id="ARBA00023016"/>
    </source>
</evidence>
<evidence type="ECO:0000259" key="8">
    <source>
        <dbReference type="PROSITE" id="PS50908"/>
    </source>
</evidence>
<dbReference type="InterPro" id="IPR001498">
    <property type="entry name" value="Impact_N"/>
</dbReference>
<dbReference type="Proteomes" id="UP001208570">
    <property type="component" value="Unassembled WGS sequence"/>
</dbReference>
<feature type="region of interest" description="Disordered" evidence="7">
    <location>
        <begin position="117"/>
        <end position="148"/>
    </location>
</feature>
<comment type="similarity">
    <text evidence="2">Belongs to the IMPACT family.</text>
</comment>
<dbReference type="AlphaFoldDB" id="A0AAD9JCC4"/>
<dbReference type="Gene3D" id="3.30.230.30">
    <property type="entry name" value="Impact, N-terminal domain"/>
    <property type="match status" value="1"/>
</dbReference>
<dbReference type="GO" id="GO:0005737">
    <property type="term" value="C:cytoplasm"/>
    <property type="evidence" value="ECO:0007669"/>
    <property type="project" value="UniProtKB-SubCell"/>
</dbReference>
<evidence type="ECO:0000256" key="3">
    <source>
        <dbReference type="ARBA" id="ARBA00022490"/>
    </source>
</evidence>
<keyword evidence="3" id="KW-0963">Cytoplasm</keyword>
<dbReference type="EMBL" id="JAODUP010000442">
    <property type="protein sequence ID" value="KAK2149690.1"/>
    <property type="molecule type" value="Genomic_DNA"/>
</dbReference>
<dbReference type="GO" id="GO:0140469">
    <property type="term" value="P:GCN2-mediated signaling"/>
    <property type="evidence" value="ECO:0007669"/>
    <property type="project" value="TreeGrafter"/>
</dbReference>
<feature type="domain" description="RWD" evidence="8">
    <location>
        <begin position="14"/>
        <end position="116"/>
    </location>
</feature>
<keyword evidence="5" id="KW-0810">Translation regulation</keyword>
<dbReference type="InterPro" id="IPR020568">
    <property type="entry name" value="Ribosomal_Su5_D2-typ_SF"/>
</dbReference>
<keyword evidence="4" id="KW-0678">Repressor</keyword>
<dbReference type="Pfam" id="PF01205">
    <property type="entry name" value="Impact_N"/>
    <property type="match status" value="1"/>
</dbReference>
<organism evidence="9 10">
    <name type="scientific">Paralvinella palmiformis</name>
    <dbReference type="NCBI Taxonomy" id="53620"/>
    <lineage>
        <taxon>Eukaryota</taxon>
        <taxon>Metazoa</taxon>
        <taxon>Spiralia</taxon>
        <taxon>Lophotrochozoa</taxon>
        <taxon>Annelida</taxon>
        <taxon>Polychaeta</taxon>
        <taxon>Sedentaria</taxon>
        <taxon>Canalipalpata</taxon>
        <taxon>Terebellida</taxon>
        <taxon>Terebelliformia</taxon>
        <taxon>Alvinellidae</taxon>
        <taxon>Paralvinella</taxon>
    </lineage>
</organism>
<dbReference type="InterPro" id="IPR006575">
    <property type="entry name" value="RWD_dom"/>
</dbReference>
<dbReference type="GO" id="GO:0006446">
    <property type="term" value="P:regulation of translational initiation"/>
    <property type="evidence" value="ECO:0007669"/>
    <property type="project" value="TreeGrafter"/>
</dbReference>